<gene>
    <name evidence="10" type="primary">LOC107274399</name>
</gene>
<dbReference type="GO" id="GO:0042054">
    <property type="term" value="F:histone methyltransferase activity"/>
    <property type="evidence" value="ECO:0007669"/>
    <property type="project" value="TreeGrafter"/>
</dbReference>
<dbReference type="GO" id="GO:0016274">
    <property type="term" value="F:protein-arginine N-methyltransferase activity"/>
    <property type="evidence" value="ECO:0007669"/>
    <property type="project" value="InterPro"/>
</dbReference>
<evidence type="ECO:0000256" key="7">
    <source>
        <dbReference type="PROSITE-ProRule" id="PRU01015"/>
    </source>
</evidence>
<dbReference type="KEGG" id="ccin:107274399"/>
<dbReference type="InterPro" id="IPR029063">
    <property type="entry name" value="SAM-dependent_MTases_sf"/>
</dbReference>
<keyword evidence="1 7" id="KW-0489">Methyltransferase</keyword>
<keyword evidence="2 7" id="KW-0808">Transferase</keyword>
<dbReference type="FunFam" id="3.40.50.150:FF:000070">
    <property type="entry name" value="Protein arginine N-methyltransferase 7"/>
    <property type="match status" value="1"/>
</dbReference>
<dbReference type="InterPro" id="IPR014644">
    <property type="entry name" value="MeTrfase_PRMT7"/>
</dbReference>
<evidence type="ECO:0000259" key="8">
    <source>
        <dbReference type="Pfam" id="PF22528"/>
    </source>
</evidence>
<dbReference type="AlphaFoldDB" id="A0AAJ7CF35"/>
<proteinExistence type="inferred from homology"/>
<dbReference type="FunFam" id="3.40.50.150:FF:000071">
    <property type="entry name" value="Protein arginine N-methyltransferase 7"/>
    <property type="match status" value="1"/>
</dbReference>
<organism evidence="9 10">
    <name type="scientific">Cephus cinctus</name>
    <name type="common">Wheat stem sawfly</name>
    <dbReference type="NCBI Taxonomy" id="211228"/>
    <lineage>
        <taxon>Eukaryota</taxon>
        <taxon>Metazoa</taxon>
        <taxon>Ecdysozoa</taxon>
        <taxon>Arthropoda</taxon>
        <taxon>Hexapoda</taxon>
        <taxon>Insecta</taxon>
        <taxon>Pterygota</taxon>
        <taxon>Neoptera</taxon>
        <taxon>Endopterygota</taxon>
        <taxon>Hymenoptera</taxon>
        <taxon>Cephoidea</taxon>
        <taxon>Cephidae</taxon>
        <taxon>Cephus</taxon>
    </lineage>
</organism>
<dbReference type="Proteomes" id="UP000694920">
    <property type="component" value="Unplaced"/>
</dbReference>
<evidence type="ECO:0000256" key="4">
    <source>
        <dbReference type="ARBA" id="ARBA00022737"/>
    </source>
</evidence>
<dbReference type="SUPFAM" id="SSF53335">
    <property type="entry name" value="S-adenosyl-L-methionine-dependent methyltransferases"/>
    <property type="match status" value="2"/>
</dbReference>
<protein>
    <recommendedName>
        <fullName evidence="6">Protein arginine N-methyltransferase</fullName>
        <ecNumber evidence="6">2.1.1.-</ecNumber>
    </recommendedName>
</protein>
<dbReference type="EC" id="2.1.1.-" evidence="6"/>
<comment type="function">
    <text evidence="6">Arginine methyltransferase that can both catalyze the formation of omega-N monomethylarginine (MMA) and symmetrical dimethylarginine (sDMA).</text>
</comment>
<dbReference type="Gene3D" id="2.70.160.11">
    <property type="entry name" value="Hnrnp arginine n-methyltransferase1"/>
    <property type="match status" value="2"/>
</dbReference>
<dbReference type="InterPro" id="IPR025799">
    <property type="entry name" value="Arg_MeTrfase"/>
</dbReference>
<evidence type="ECO:0000256" key="6">
    <source>
        <dbReference type="PIRNR" id="PIRNR036946"/>
    </source>
</evidence>
<dbReference type="PIRSF" id="PIRSF036946">
    <property type="entry name" value="Arg_N-mtase"/>
    <property type="match status" value="1"/>
</dbReference>
<evidence type="ECO:0000256" key="5">
    <source>
        <dbReference type="ARBA" id="ARBA00025081"/>
    </source>
</evidence>
<dbReference type="PANTHER" id="PTHR11006">
    <property type="entry name" value="PROTEIN ARGININE N-METHYLTRANSFERASE"/>
    <property type="match status" value="1"/>
</dbReference>
<evidence type="ECO:0000313" key="10">
    <source>
        <dbReference type="RefSeq" id="XP_015608989.1"/>
    </source>
</evidence>
<name>A0AAJ7CF35_CEPCN</name>
<keyword evidence="3 7" id="KW-0949">S-adenosyl-L-methionine</keyword>
<dbReference type="CDD" id="cd02440">
    <property type="entry name" value="AdoMet_MTases"/>
    <property type="match status" value="1"/>
</dbReference>
<comment type="similarity">
    <text evidence="6">Belongs to the class I-like SAM-binding methyltransferase superfamily. Protein arginine N-methyltransferase family. PRMT7 subfamily.</text>
</comment>
<dbReference type="GeneID" id="107274399"/>
<dbReference type="PANTHER" id="PTHR11006:SF4">
    <property type="entry name" value="PROTEIN ARGININE N-METHYLTRANSFERASE 7"/>
    <property type="match status" value="1"/>
</dbReference>
<feature type="domain" description="Protein arginine N-methyltransferase" evidence="8">
    <location>
        <begin position="530"/>
        <end position="689"/>
    </location>
</feature>
<dbReference type="Pfam" id="PF06325">
    <property type="entry name" value="PrmA"/>
    <property type="match status" value="1"/>
</dbReference>
<evidence type="ECO:0000313" key="9">
    <source>
        <dbReference type="Proteomes" id="UP000694920"/>
    </source>
</evidence>
<sequence length="702" mass="78690">MLKTVFNRITLLRTMSIFTQNLNPITGTVNWEEKDPDYDFHQEVARSAFADMLHDHERNQKYYIALKAAIKKKHQAGEEANVLDIGTGTGLLSMMAAKCGADSIIACEAFRPMANCANKIIKENGFEGKIKLIPKRSTEMKVGPNGDMTKRANILVTEVFDTELIGEGALSTFHHAQQVLLEKDSIIVPSRGTVWAQVVESSMVCAWNRVQPLSHGDDKKVLIDAPTSIKTCSGVSAVHDLQLTYLPQSSFRPLLPPLPIFRFNWSGATPLKFNESVSICAKSIASGVAHAVFMWWELDMDMDGQVLLSCAPVWEHPESKLSKNLSLDQLADRIPWRDHWMQAVYYLPVAKSVTVGDEITLVGSHDEYSLWFQLKDETKIKEKVGERPICECCVHVAFSRTRIGQLNDEERNRKFIKAIKKMIKPNKVCVSLSDGSLIGLTAAKLGAKKVVVLEPNSLSRRTTEMFIKANNLSEKVQIIDTPEQLPSAEEVDLIVGEPYFVTSILPWYNLRFWYLASKYPSNIPRIPTAAKILGVAVEFKDLHKIRAPLGICEGFDMSAFDKLVQDSSDISDSPVEAHPLWEYPAKALGSPFVLASFDLTQDVNLYKPTEFLDSVAISSKGSCNGVALWVDWYLDSNVIVSSGPVKKIQPGSRISWDPYTRQGVYLLRKINEVTEQDTLSWSLKFYPADGTMQFHFNTVRKH</sequence>
<accession>A0AAJ7CF35</accession>
<comment type="function">
    <text evidence="5">Essential arginine methyltransferase that can both catalyze the formation of omega-N monomethylarginine (MMA) and symmetrical dimethylarginine (sDMA). Specifically mediates the symmetrical dimethylation of arginine residues in the small nuclear ribonucleoproteins SmD1 and SmD3.</text>
</comment>
<dbReference type="InterPro" id="IPR055135">
    <property type="entry name" value="PRMT_dom"/>
</dbReference>
<evidence type="ECO:0000256" key="3">
    <source>
        <dbReference type="ARBA" id="ARBA00022691"/>
    </source>
</evidence>
<dbReference type="GO" id="GO:0032259">
    <property type="term" value="P:methylation"/>
    <property type="evidence" value="ECO:0007669"/>
    <property type="project" value="UniProtKB-KW"/>
</dbReference>
<feature type="domain" description="Protein arginine N-methyltransferase" evidence="8">
    <location>
        <begin position="192"/>
        <end position="376"/>
    </location>
</feature>
<dbReference type="Gene3D" id="3.40.50.150">
    <property type="entry name" value="Vaccinia Virus protein VP39"/>
    <property type="match status" value="2"/>
</dbReference>
<evidence type="ECO:0000256" key="2">
    <source>
        <dbReference type="ARBA" id="ARBA00022679"/>
    </source>
</evidence>
<dbReference type="Pfam" id="PF22528">
    <property type="entry name" value="PRMT_C"/>
    <property type="match status" value="2"/>
</dbReference>
<dbReference type="CTD" id="37664"/>
<reference evidence="10" key="1">
    <citation type="submission" date="2025-08" db="UniProtKB">
        <authorList>
            <consortium name="RefSeq"/>
        </authorList>
    </citation>
    <scope>IDENTIFICATION</scope>
</reference>
<dbReference type="PROSITE" id="PS51678">
    <property type="entry name" value="SAM_MT_PRMT"/>
    <property type="match status" value="2"/>
</dbReference>
<dbReference type="RefSeq" id="XP_015608989.1">
    <property type="nucleotide sequence ID" value="XM_015753503.2"/>
</dbReference>
<keyword evidence="9" id="KW-1185">Reference proteome</keyword>
<evidence type="ECO:0000256" key="1">
    <source>
        <dbReference type="ARBA" id="ARBA00022603"/>
    </source>
</evidence>
<keyword evidence="4" id="KW-0677">Repeat</keyword>